<dbReference type="PANTHER" id="PTHR42760">
    <property type="entry name" value="SHORT-CHAIN DEHYDROGENASES/REDUCTASES FAMILY MEMBER"/>
    <property type="match status" value="1"/>
</dbReference>
<dbReference type="InterPro" id="IPR036291">
    <property type="entry name" value="NAD(P)-bd_dom_sf"/>
</dbReference>
<dbReference type="Gene3D" id="3.40.50.720">
    <property type="entry name" value="NAD(P)-binding Rossmann-like Domain"/>
    <property type="match status" value="1"/>
</dbReference>
<evidence type="ECO:0000256" key="1">
    <source>
        <dbReference type="ARBA" id="ARBA00006484"/>
    </source>
</evidence>
<dbReference type="GO" id="GO:0016491">
    <property type="term" value="F:oxidoreductase activity"/>
    <property type="evidence" value="ECO:0007669"/>
    <property type="project" value="UniProtKB-KW"/>
</dbReference>
<dbReference type="RefSeq" id="WP_343957244.1">
    <property type="nucleotide sequence ID" value="NZ_BAAAKZ010000001.1"/>
</dbReference>
<dbReference type="Proteomes" id="UP001597181">
    <property type="component" value="Unassembled WGS sequence"/>
</dbReference>
<gene>
    <name evidence="3" type="ORF">ACFQ3U_04915</name>
</gene>
<name>A0ABW3TKW2_9MICO</name>
<evidence type="ECO:0000313" key="4">
    <source>
        <dbReference type="Proteomes" id="UP001597181"/>
    </source>
</evidence>
<evidence type="ECO:0000256" key="2">
    <source>
        <dbReference type="ARBA" id="ARBA00023002"/>
    </source>
</evidence>
<dbReference type="Pfam" id="PF13561">
    <property type="entry name" value="adh_short_C2"/>
    <property type="match status" value="1"/>
</dbReference>
<comment type="similarity">
    <text evidence="1">Belongs to the short-chain dehydrogenases/reductases (SDR) family.</text>
</comment>
<dbReference type="PANTHER" id="PTHR42760:SF133">
    <property type="entry name" value="3-OXOACYL-[ACYL-CARRIER-PROTEIN] REDUCTASE"/>
    <property type="match status" value="1"/>
</dbReference>
<dbReference type="PRINTS" id="PR00081">
    <property type="entry name" value="GDHRDH"/>
</dbReference>
<accession>A0ABW3TKW2</accession>
<keyword evidence="4" id="KW-1185">Reference proteome</keyword>
<reference evidence="4" key="1">
    <citation type="journal article" date="2019" name="Int. J. Syst. Evol. Microbiol.">
        <title>The Global Catalogue of Microorganisms (GCM) 10K type strain sequencing project: providing services to taxonomists for standard genome sequencing and annotation.</title>
        <authorList>
            <consortium name="The Broad Institute Genomics Platform"/>
            <consortium name="The Broad Institute Genome Sequencing Center for Infectious Disease"/>
            <person name="Wu L."/>
            <person name="Ma J."/>
        </authorList>
    </citation>
    <scope>NUCLEOTIDE SEQUENCE [LARGE SCALE GENOMIC DNA]</scope>
    <source>
        <strain evidence="4">CCUG 50213</strain>
    </source>
</reference>
<protein>
    <submittedName>
        <fullName evidence="3">SDR family NAD(P)-dependent oxidoreductase</fullName>
        <ecNumber evidence="3">1.1.1.-</ecNumber>
    </submittedName>
</protein>
<dbReference type="InterPro" id="IPR002347">
    <property type="entry name" value="SDR_fam"/>
</dbReference>
<dbReference type="SUPFAM" id="SSF51735">
    <property type="entry name" value="NAD(P)-binding Rossmann-fold domains"/>
    <property type="match status" value="1"/>
</dbReference>
<keyword evidence="2 3" id="KW-0560">Oxidoreductase</keyword>
<proteinExistence type="inferred from homology"/>
<comment type="caution">
    <text evidence="3">The sequence shown here is derived from an EMBL/GenBank/DDBJ whole genome shotgun (WGS) entry which is preliminary data.</text>
</comment>
<dbReference type="PRINTS" id="PR00080">
    <property type="entry name" value="SDRFAMILY"/>
</dbReference>
<dbReference type="CDD" id="cd05233">
    <property type="entry name" value="SDR_c"/>
    <property type="match status" value="1"/>
</dbReference>
<evidence type="ECO:0000313" key="3">
    <source>
        <dbReference type="EMBL" id="MFD1201230.1"/>
    </source>
</evidence>
<organism evidence="3 4">
    <name type="scientific">Leucobacter albus</name>
    <dbReference type="NCBI Taxonomy" id="272210"/>
    <lineage>
        <taxon>Bacteria</taxon>
        <taxon>Bacillati</taxon>
        <taxon>Actinomycetota</taxon>
        <taxon>Actinomycetes</taxon>
        <taxon>Micrococcales</taxon>
        <taxon>Microbacteriaceae</taxon>
        <taxon>Leucobacter</taxon>
    </lineage>
</organism>
<dbReference type="EC" id="1.1.1.-" evidence="3"/>
<sequence length="268" mass="27150">MSHPPASRSVVVTGSGKGIGRAIAARLTADGWAVVGLERSPGSGTVEEGVCRDVVLGDASDRAAHTAAANRARELAPLAGWVNNAGITKTTPLHQLNEATVREVIEINGLGYLWGASAAVTAFTEQLSGGSIVNVGSIHGRAAFADHAAYEFTKGGIDALSRSIAVTYGPLGIRANTVAPGGVRTPHLEAQIAAAADPEAEERGLAEGPPMRRIARAEEVAAVTAFLLGDEAPYVSGQSIAVDGAWTASFGRPGADPALLAAYGLGGA</sequence>
<dbReference type="EMBL" id="JBHTLY010000002">
    <property type="protein sequence ID" value="MFD1201230.1"/>
    <property type="molecule type" value="Genomic_DNA"/>
</dbReference>